<dbReference type="CDD" id="cd02440">
    <property type="entry name" value="AdoMet_MTases"/>
    <property type="match status" value="1"/>
</dbReference>
<dbReference type="PROSITE" id="PS01230">
    <property type="entry name" value="TRMA_1"/>
    <property type="match status" value="1"/>
</dbReference>
<evidence type="ECO:0000256" key="1">
    <source>
        <dbReference type="ARBA" id="ARBA00022485"/>
    </source>
</evidence>
<evidence type="ECO:0000256" key="8">
    <source>
        <dbReference type="PROSITE-ProRule" id="PRU10015"/>
    </source>
</evidence>
<dbReference type="GO" id="GO:0051539">
    <property type="term" value="F:4 iron, 4 sulfur cluster binding"/>
    <property type="evidence" value="ECO:0007669"/>
    <property type="project" value="UniProtKB-KW"/>
</dbReference>
<feature type="binding site" evidence="7">
    <location>
        <position position="386"/>
    </location>
    <ligand>
        <name>S-adenosyl-L-methionine</name>
        <dbReference type="ChEBI" id="CHEBI:59789"/>
    </ligand>
</feature>
<evidence type="ECO:0000256" key="3">
    <source>
        <dbReference type="ARBA" id="ARBA00022679"/>
    </source>
</evidence>
<dbReference type="PROSITE" id="PS50926">
    <property type="entry name" value="TRAM"/>
    <property type="match status" value="1"/>
</dbReference>
<gene>
    <name evidence="10" type="ORF">CNY62_10250</name>
</gene>
<keyword evidence="3 7" id="KW-0808">Transferase</keyword>
<dbReference type="Gene3D" id="3.40.50.150">
    <property type="entry name" value="Vaccinia Virus protein VP39"/>
    <property type="match status" value="1"/>
</dbReference>
<evidence type="ECO:0000256" key="4">
    <source>
        <dbReference type="ARBA" id="ARBA00022691"/>
    </source>
</evidence>
<feature type="active site" evidence="8">
    <location>
        <position position="413"/>
    </location>
</feature>
<feature type="domain" description="TRAM" evidence="9">
    <location>
        <begin position="6"/>
        <end position="64"/>
    </location>
</feature>
<dbReference type="PROSITE" id="PS01231">
    <property type="entry name" value="TRMA_2"/>
    <property type="match status" value="1"/>
</dbReference>
<organism evidence="10 11">
    <name type="scientific">Brochothrix thermosphacta</name>
    <name type="common">Microbacterium thermosphactum</name>
    <dbReference type="NCBI Taxonomy" id="2756"/>
    <lineage>
        <taxon>Bacteria</taxon>
        <taxon>Bacillati</taxon>
        <taxon>Bacillota</taxon>
        <taxon>Bacilli</taxon>
        <taxon>Bacillales</taxon>
        <taxon>Listeriaceae</taxon>
        <taxon>Brochothrix</taxon>
    </lineage>
</organism>
<comment type="similarity">
    <text evidence="7">Belongs to the class I-like SAM-binding methyltransferase superfamily. RNA M5U methyltransferase family.</text>
</comment>
<dbReference type="FunFam" id="2.40.50.140:FF:000097">
    <property type="entry name" value="23S rRNA (uracil(1939)-C(5))-methyltransferase RlmD"/>
    <property type="match status" value="1"/>
</dbReference>
<name>A0A1D2LG05_BROTH</name>
<dbReference type="Pfam" id="PF05958">
    <property type="entry name" value="tRNA_U5-meth_tr"/>
    <property type="match status" value="1"/>
</dbReference>
<dbReference type="PANTHER" id="PTHR11061">
    <property type="entry name" value="RNA M5U METHYLTRANSFERASE"/>
    <property type="match status" value="1"/>
</dbReference>
<dbReference type="PROSITE" id="PS51687">
    <property type="entry name" value="SAM_MT_RNA_M5U"/>
    <property type="match status" value="1"/>
</dbReference>
<sequence length="457" mass="51192">MYQAPPVNKNEEIELTVESLSHEGVGVCKVNGYPLFVKNALPGETVNVKVTKTLKNYGFGRLQEIVTPSIDRVTPPCAVYSQCGGCQLQHLSYQGQKNFKQQHVIDVFRRLGHFTDANVLETKGMDNPWAYRNKSQLPYGTVNGMNQLGFYRERSHDLIATDTCLIQNTHNDRAMQAINAILAKHEVFPYNERTHKGVLRHVMLRYGRSTNELMVVLITRTPDMPSRRVIVEEIIAAVPEIVSVYQNVNNKKTNVIFGEQTIHLYGQETIEDTIHDVKFKISPRSFYQINPDQTEILYAEALKSAALTGNENVIDAYCGIGSISLCLAKDAKHVYGVEIVPEAIEDAKENAIINGLENTTFEAGPAEVVIPNWYKQGITADVICVDPPRKGCDEKLLNTLLKMKPRRIVYVSCNPATLARDARVLVDGGYKLEDVQPVDMFPQTTHVEVVTAFTLVD</sequence>
<evidence type="ECO:0000313" key="11">
    <source>
        <dbReference type="Proteomes" id="UP000243591"/>
    </source>
</evidence>
<dbReference type="InterPro" id="IPR030391">
    <property type="entry name" value="MeTrfase_TrmA_CS"/>
</dbReference>
<keyword evidence="4 7" id="KW-0949">S-adenosyl-L-methionine</keyword>
<dbReference type="InterPro" id="IPR030390">
    <property type="entry name" value="MeTrfase_TrmA_AS"/>
</dbReference>
<dbReference type="KEGG" id="bths:CNY62_10250"/>
<keyword evidence="11" id="KW-1185">Reference proteome</keyword>
<dbReference type="NCBIfam" id="TIGR00479">
    <property type="entry name" value="rumA"/>
    <property type="match status" value="1"/>
</dbReference>
<keyword evidence="1" id="KW-0004">4Fe-4S</keyword>
<dbReference type="PANTHER" id="PTHR11061:SF30">
    <property type="entry name" value="TRNA (URACIL(54)-C(5))-METHYLTRANSFERASE"/>
    <property type="match status" value="1"/>
</dbReference>
<dbReference type="SUPFAM" id="SSF53335">
    <property type="entry name" value="S-adenosyl-L-methionine-dependent methyltransferases"/>
    <property type="match status" value="1"/>
</dbReference>
<dbReference type="FunFam" id="3.40.50.150:FF:000009">
    <property type="entry name" value="23S rRNA (Uracil(1939)-C(5))-methyltransferase RlmD"/>
    <property type="match status" value="1"/>
</dbReference>
<dbReference type="OrthoDB" id="9804590at2"/>
<evidence type="ECO:0000259" key="9">
    <source>
        <dbReference type="PROSITE" id="PS50926"/>
    </source>
</evidence>
<keyword evidence="2 7" id="KW-0489">Methyltransferase</keyword>
<dbReference type="GO" id="GO:0070475">
    <property type="term" value="P:rRNA base methylation"/>
    <property type="evidence" value="ECO:0007669"/>
    <property type="project" value="TreeGrafter"/>
</dbReference>
<dbReference type="SUPFAM" id="SSF50249">
    <property type="entry name" value="Nucleic acid-binding proteins"/>
    <property type="match status" value="1"/>
</dbReference>
<dbReference type="Gene3D" id="2.40.50.1070">
    <property type="match status" value="1"/>
</dbReference>
<reference evidence="10 11" key="1">
    <citation type="submission" date="2017-09" db="EMBL/GenBank/DDBJ databases">
        <title>Complete Genome Sequences of Two Strains of the Meat Spoilage Bacterium Brochothrix thermosphacta Isolated from Ground Chicken.</title>
        <authorList>
            <person name="Paoli G.C."/>
            <person name="Wijey C."/>
            <person name="Chen C.-Y."/>
            <person name="Nguyen L."/>
            <person name="Yan X."/>
            <person name="Irwin P.L."/>
        </authorList>
    </citation>
    <scope>NUCLEOTIDE SEQUENCE [LARGE SCALE GENOMIC DNA]</scope>
    <source>
        <strain evidence="10 11">BI</strain>
    </source>
</reference>
<dbReference type="FunFam" id="2.40.50.1070:FF:000003">
    <property type="entry name" value="23S rRNA (Uracil-5-)-methyltransferase RumA"/>
    <property type="match status" value="1"/>
</dbReference>
<keyword evidence="5" id="KW-0408">Iron</keyword>
<dbReference type="Proteomes" id="UP000243591">
    <property type="component" value="Chromosome"/>
</dbReference>
<feature type="binding site" evidence="7">
    <location>
        <position position="338"/>
    </location>
    <ligand>
        <name>S-adenosyl-L-methionine</name>
        <dbReference type="ChEBI" id="CHEBI:59789"/>
    </ligand>
</feature>
<dbReference type="InterPro" id="IPR002792">
    <property type="entry name" value="TRAM_dom"/>
</dbReference>
<dbReference type="EMBL" id="CP023483">
    <property type="protein sequence ID" value="ATF26736.1"/>
    <property type="molecule type" value="Genomic_DNA"/>
</dbReference>
<proteinExistence type="inferred from homology"/>
<feature type="binding site" evidence="7">
    <location>
        <position position="288"/>
    </location>
    <ligand>
        <name>S-adenosyl-L-methionine</name>
        <dbReference type="ChEBI" id="CHEBI:59789"/>
    </ligand>
</feature>
<dbReference type="STRING" id="2756.BFR44_10560"/>
<dbReference type="RefSeq" id="WP_069126100.1">
    <property type="nucleotide sequence ID" value="NZ_CP023483.1"/>
</dbReference>
<dbReference type="AlphaFoldDB" id="A0A1D2LG05"/>
<accession>A0A1D2LG05</accession>
<dbReference type="Pfam" id="PF01938">
    <property type="entry name" value="TRAM"/>
    <property type="match status" value="1"/>
</dbReference>
<dbReference type="InterPro" id="IPR012340">
    <property type="entry name" value="NA-bd_OB-fold"/>
</dbReference>
<evidence type="ECO:0000313" key="10">
    <source>
        <dbReference type="EMBL" id="ATF26736.1"/>
    </source>
</evidence>
<dbReference type="InterPro" id="IPR029063">
    <property type="entry name" value="SAM-dependent_MTases_sf"/>
</dbReference>
<keyword evidence="1" id="KW-0479">Metal-binding</keyword>
<dbReference type="GO" id="GO:0070041">
    <property type="term" value="F:rRNA (uridine-C5-)-methyltransferase activity"/>
    <property type="evidence" value="ECO:0007669"/>
    <property type="project" value="UniProtKB-ARBA"/>
</dbReference>
<evidence type="ECO:0000256" key="5">
    <source>
        <dbReference type="ARBA" id="ARBA00023004"/>
    </source>
</evidence>
<protein>
    <submittedName>
        <fullName evidence="10">23S rRNA (Uracil(1939)-C(5))-methyltransferase RlmD</fullName>
    </submittedName>
</protein>
<dbReference type="Gene3D" id="2.40.50.140">
    <property type="entry name" value="Nucleic acid-binding proteins"/>
    <property type="match status" value="1"/>
</dbReference>
<feature type="binding site" evidence="7">
    <location>
        <position position="317"/>
    </location>
    <ligand>
        <name>S-adenosyl-L-methionine</name>
        <dbReference type="ChEBI" id="CHEBI:59789"/>
    </ligand>
</feature>
<evidence type="ECO:0000256" key="6">
    <source>
        <dbReference type="ARBA" id="ARBA00023014"/>
    </source>
</evidence>
<dbReference type="InterPro" id="IPR010280">
    <property type="entry name" value="U5_MeTrfase_fam"/>
</dbReference>
<evidence type="ECO:0000256" key="2">
    <source>
        <dbReference type="ARBA" id="ARBA00022603"/>
    </source>
</evidence>
<keyword evidence="6" id="KW-0411">Iron-sulfur</keyword>
<evidence type="ECO:0000256" key="7">
    <source>
        <dbReference type="PROSITE-ProRule" id="PRU01024"/>
    </source>
</evidence>
<feature type="active site" description="Nucleophile" evidence="7">
    <location>
        <position position="413"/>
    </location>
</feature>